<feature type="compositionally biased region" description="Basic and acidic residues" evidence="2">
    <location>
        <begin position="599"/>
        <end position="621"/>
    </location>
</feature>
<feature type="domain" description="CCHC-type" evidence="3">
    <location>
        <begin position="414"/>
        <end position="429"/>
    </location>
</feature>
<dbReference type="SMART" id="SM00343">
    <property type="entry name" value="ZnF_C2HC"/>
    <property type="match status" value="2"/>
</dbReference>
<dbReference type="Gene3D" id="4.10.60.10">
    <property type="entry name" value="Zinc finger, CCHC-type"/>
    <property type="match status" value="1"/>
</dbReference>
<keyword evidence="5" id="KW-1185">Reference proteome</keyword>
<dbReference type="InterPro" id="IPR005135">
    <property type="entry name" value="Endo/exonuclease/phosphatase"/>
</dbReference>
<dbReference type="InterPro" id="IPR012337">
    <property type="entry name" value="RNaseH-like_sf"/>
</dbReference>
<dbReference type="SUPFAM" id="SSF53098">
    <property type="entry name" value="Ribonuclease H-like"/>
    <property type="match status" value="1"/>
</dbReference>
<protein>
    <recommendedName>
        <fullName evidence="3">CCHC-type domain-containing protein</fullName>
    </recommendedName>
</protein>
<accession>A0A7J5XT36</accession>
<feature type="compositionally biased region" description="Basic and acidic residues" evidence="2">
    <location>
        <begin position="1353"/>
        <end position="1377"/>
    </location>
</feature>
<dbReference type="PANTHER" id="PTHR46880:SF5">
    <property type="entry name" value="DUF4371 DOMAIN-CONTAINING PROTEIN"/>
    <property type="match status" value="1"/>
</dbReference>
<feature type="compositionally biased region" description="Low complexity" evidence="2">
    <location>
        <begin position="515"/>
        <end position="527"/>
    </location>
</feature>
<dbReference type="InterPro" id="IPR036875">
    <property type="entry name" value="Znf_CCHC_sf"/>
</dbReference>
<dbReference type="PANTHER" id="PTHR46880">
    <property type="entry name" value="RAS-ASSOCIATING DOMAIN-CONTAINING PROTEIN"/>
    <property type="match status" value="1"/>
</dbReference>
<evidence type="ECO:0000313" key="4">
    <source>
        <dbReference type="EMBL" id="KAF3840252.1"/>
    </source>
</evidence>
<evidence type="ECO:0000256" key="2">
    <source>
        <dbReference type="SAM" id="MobiDB-lite"/>
    </source>
</evidence>
<dbReference type="SUPFAM" id="SSF56219">
    <property type="entry name" value="DNase I-like"/>
    <property type="match status" value="1"/>
</dbReference>
<proteinExistence type="predicted"/>
<feature type="compositionally biased region" description="Acidic residues" evidence="2">
    <location>
        <begin position="451"/>
        <end position="478"/>
    </location>
</feature>
<dbReference type="Pfam" id="PF00098">
    <property type="entry name" value="zf-CCHC"/>
    <property type="match status" value="1"/>
</dbReference>
<keyword evidence="1" id="KW-0479">Metal-binding</keyword>
<dbReference type="SUPFAM" id="SSF57756">
    <property type="entry name" value="Retrovirus zinc finger-like domains"/>
    <property type="match status" value="1"/>
</dbReference>
<feature type="compositionally biased region" description="Basic residues" evidence="2">
    <location>
        <begin position="1378"/>
        <end position="1390"/>
    </location>
</feature>
<feature type="region of interest" description="Disordered" evidence="2">
    <location>
        <begin position="448"/>
        <end position="621"/>
    </location>
</feature>
<dbReference type="OrthoDB" id="8920715at2759"/>
<evidence type="ECO:0000256" key="1">
    <source>
        <dbReference type="PROSITE-ProRule" id="PRU00047"/>
    </source>
</evidence>
<feature type="compositionally biased region" description="Basic and acidic residues" evidence="2">
    <location>
        <begin position="213"/>
        <end position="250"/>
    </location>
</feature>
<keyword evidence="1" id="KW-0863">Zinc-finger</keyword>
<name>A0A7J5XT36_DISMA</name>
<evidence type="ECO:0000259" key="3">
    <source>
        <dbReference type="PROSITE" id="PS50158"/>
    </source>
</evidence>
<feature type="compositionally biased region" description="Basic and acidic residues" evidence="2">
    <location>
        <begin position="571"/>
        <end position="589"/>
    </location>
</feature>
<gene>
    <name evidence="4" type="ORF">F7725_018969</name>
</gene>
<dbReference type="GO" id="GO:0003824">
    <property type="term" value="F:catalytic activity"/>
    <property type="evidence" value="ECO:0007669"/>
    <property type="project" value="InterPro"/>
</dbReference>
<dbReference type="InterPro" id="IPR001878">
    <property type="entry name" value="Znf_CCHC"/>
</dbReference>
<organism evidence="4 5">
    <name type="scientific">Dissostichus mawsoni</name>
    <name type="common">Antarctic cod</name>
    <dbReference type="NCBI Taxonomy" id="36200"/>
    <lineage>
        <taxon>Eukaryota</taxon>
        <taxon>Metazoa</taxon>
        <taxon>Chordata</taxon>
        <taxon>Craniata</taxon>
        <taxon>Vertebrata</taxon>
        <taxon>Euteleostomi</taxon>
        <taxon>Actinopterygii</taxon>
        <taxon>Neopterygii</taxon>
        <taxon>Teleostei</taxon>
        <taxon>Neoteleostei</taxon>
        <taxon>Acanthomorphata</taxon>
        <taxon>Eupercaria</taxon>
        <taxon>Perciformes</taxon>
        <taxon>Notothenioidei</taxon>
        <taxon>Nototheniidae</taxon>
        <taxon>Dissostichus</taxon>
    </lineage>
</organism>
<dbReference type="EMBL" id="JAAKFY010000021">
    <property type="protein sequence ID" value="KAF3840252.1"/>
    <property type="molecule type" value="Genomic_DNA"/>
</dbReference>
<feature type="region of interest" description="Disordered" evidence="2">
    <location>
        <begin position="212"/>
        <end position="250"/>
    </location>
</feature>
<feature type="compositionally biased region" description="Acidic residues" evidence="2">
    <location>
        <begin position="544"/>
        <end position="560"/>
    </location>
</feature>
<sequence length="1403" mass="158588">MMIHFISGNTVLASFEPTVVLEHEAVIGYKTNYRSHRIIDEMLEILSTVVEQPILRAIAQSKAIGLEIDETTDVSVCRKNGHPCQGKLWSQFLDLICLTDGKADSIVLALKNIIQMKGIPVHFIFGLGTDGAAVMTGKHNGVAKQLSNEWPWLLSVHCAAHRLALACKDASEDVPYMATFRDHLEHLHLYFRNSANRSASLKAAAEVLGKVGSKTDGKNDNEPRKDTDEDKEQGQSKKTGEEETRKEKGSERYSVELTVEVVVDEGSAVTMMDLLKGIQKKCGVVDGCRVRGERLYEVTMRTCLGKMKIMEGLRVNGVMVHAQDLLNNDLTVSFLNLPVYVPDRMILKRLEEWGVEPISAIKKRVWPGTETDGTRFLRVRFNDKVRSLPYSTKLDTVRGAEYFRVLHNRQVPVCRLCIQPGHIFRECPEFKCFKCGQTGHYARECRFGAEREEEEEEEADKEEDEDKEEDGEKDEEGAEGVKKRPFEDVSDEDEGPSDGGAVGGEEGAKRSAKQSSGGTEGSSRGAEGSSGGGKKCRSPGVVEDISEASEMEEGELEEGPVDTKVFGSPNDEPRGRGMRRNRSEEKKTSSENAGRAARRKADKERVTEKRRVSSTEGELGKDTGLSKIRRERALILCEASIICLQETHWDGGCVDEVKKEWMGEVFANNGSVHARGVAILINSGVVKNARMVEDDGEGRMIGVQYEYMGEMFKLINVYAPNGQKERKVFFEGLDGKCGGNCMIVGDFNVWCGRLDATASARFGNDSSRGALKRIMEANGLIDVWRERNLDAREFSRRQVGGGKLTQSRIDLALSSEAVAKKIGRIEYRATALSDHMVLSLRMGLRMNGRGGGVWCLNAKLLNDEVYKGKLRRLKLRGKVTVINGLIGSKLVYIMNVMEMPERVHKEIDTAINAFLWSGRGARIVREVMENEHKDGGMKLINLERRKKALRVKMILRYISDKEGKKDHAWKIFLKEAIKKCGGCGDSALFMALKKEMLSGVSEYHREALLAWGEFLKGVKHECVNVEQVWNQPVFLNHMVAVEQSPVFDLPMWKVGFRHIRDLVYEFVPGFMGAQVIVDEVRGGGGSMLLRTAEGIMNRVKKGMPGGWREMIESEAVRGGESVAEMYVGEGDACVKIEKVKTKTIYKMLRGNKVRRPTSEGVWEKVLEKFDGRKIWGNLRVKWNSIECEHFDFLLRHNRVYNNLIVSKFDVTVKRECDVCKVKDETCMHEFFECSKLKVFFERLKELIDKCWGDRIIKTMVWKELWLFGVNERMKGLNVNLCNYVLSHARYAVKIRRDVAHLERRTVEVWDVLKRILSKNIQMAYAYLDKDIFLESFVEGCALVDVNDNGNLVRDHGKRESGEQNGRKERQRTTEGYRRRQNKDKARKRERRKQEKSRGVKGTA</sequence>
<dbReference type="Pfam" id="PF03372">
    <property type="entry name" value="Exo_endo_phos"/>
    <property type="match status" value="1"/>
</dbReference>
<feature type="domain" description="CCHC-type" evidence="3">
    <location>
        <begin position="431"/>
        <end position="446"/>
    </location>
</feature>
<dbReference type="GO" id="GO:0008270">
    <property type="term" value="F:zinc ion binding"/>
    <property type="evidence" value="ECO:0007669"/>
    <property type="project" value="UniProtKB-KW"/>
</dbReference>
<dbReference type="CDD" id="cd09076">
    <property type="entry name" value="L1-EN"/>
    <property type="match status" value="1"/>
</dbReference>
<dbReference type="InterPro" id="IPR036691">
    <property type="entry name" value="Endo/exonu/phosph_ase_sf"/>
</dbReference>
<dbReference type="PROSITE" id="PS50158">
    <property type="entry name" value="ZF_CCHC"/>
    <property type="match status" value="2"/>
</dbReference>
<dbReference type="GO" id="GO:0003676">
    <property type="term" value="F:nucleic acid binding"/>
    <property type="evidence" value="ECO:0007669"/>
    <property type="project" value="InterPro"/>
</dbReference>
<reference evidence="4 5" key="1">
    <citation type="submission" date="2020-03" db="EMBL/GenBank/DDBJ databases">
        <title>Dissostichus mawsoni Genome sequencing and assembly.</title>
        <authorList>
            <person name="Park H."/>
        </authorList>
    </citation>
    <scope>NUCLEOTIDE SEQUENCE [LARGE SCALE GENOMIC DNA]</scope>
    <source>
        <strain evidence="4">DM0001</strain>
        <tissue evidence="4">Muscle</tissue>
    </source>
</reference>
<dbReference type="Gene3D" id="3.60.10.10">
    <property type="entry name" value="Endonuclease/exonuclease/phosphatase"/>
    <property type="match status" value="1"/>
</dbReference>
<evidence type="ECO:0000313" key="5">
    <source>
        <dbReference type="Proteomes" id="UP000518266"/>
    </source>
</evidence>
<comment type="caution">
    <text evidence="4">The sequence shown here is derived from an EMBL/GenBank/DDBJ whole genome shotgun (WGS) entry which is preliminary data.</text>
</comment>
<keyword evidence="1" id="KW-0862">Zinc</keyword>
<dbReference type="Proteomes" id="UP000518266">
    <property type="component" value="Unassembled WGS sequence"/>
</dbReference>
<feature type="region of interest" description="Disordered" evidence="2">
    <location>
        <begin position="1353"/>
        <end position="1403"/>
    </location>
</feature>